<evidence type="ECO:0000313" key="1">
    <source>
        <dbReference type="EMBL" id="PPQ71115.1"/>
    </source>
</evidence>
<proteinExistence type="predicted"/>
<sequence length="804" mass="92203">MTYIYFLPRRGLRTLLGGLKSFLRAYGAAPAFLESIPVDPRPGSHSFSLEPITKEFVNCTICHTLYPFNQDTYDLSNCTNRRTPESPICDAPLWKTRKIQHHRTLRVPVRKYTHQDLKSWVGRLVCRPDLEALLDNPLAEPRRERDPSEVDDIWRTHLFSNLKDPSGQPFFTCRGAEGRLVFGLSVDSFNPFYNKTAKQSSSSTGIWLVLLNLPPHLRYLEENLFLAGVIPGHEKPSKEDIYPYLDLVVADLLEFWNQGVFFSRTRKEPSGRLFKAMLIPLICDMLGARQVVGLGSATSHNFCTFCDLDIDDINILDKSQWPQKDPIHIRRIAQLWRDAASEDERNAIFERYGIRWSPLHNLPYWNAVLYTVIDSMHVLDLGLLQNHCRTLFQIDTNNIGGDGLGNISTKKLFKAWRHLIRLSRKSKPKIDENPETREDLVGLLPQSGVVDGRAVLGKDVMAAVWSDMRNTELPTWITPPPPDWGTTRRGKLSADHWRVISTVHLPITLIRLWHNGSPRKKEILQHFMDLITAVRIANMRIISLDHIQAYNFHMTRYVENIRTLYPDEHLKPTHHAALHIGDMLGLFGPNHSHSSPYYERYINLLHHINTNSKIGELETTFLRTSARRANLRARLADDVTLRRALEELLRVMDKIEREDARGSKLARFLDPNSPSITYRSGSDLPQPLPIVYVPLLQDCLRSLSLNAEARARTAVFLAEVGLRGMLSYPATSNPYTRATTARFAIRTYRNRTSKDRLTINTYWTDFILPLGTETLLPFASRTRCPTTTYEKISGHQHSPYTREG</sequence>
<dbReference type="AlphaFoldDB" id="A0A409VXY5"/>
<organism evidence="1 2">
    <name type="scientific">Gymnopilus dilepis</name>
    <dbReference type="NCBI Taxonomy" id="231916"/>
    <lineage>
        <taxon>Eukaryota</taxon>
        <taxon>Fungi</taxon>
        <taxon>Dikarya</taxon>
        <taxon>Basidiomycota</taxon>
        <taxon>Agaricomycotina</taxon>
        <taxon>Agaricomycetes</taxon>
        <taxon>Agaricomycetidae</taxon>
        <taxon>Agaricales</taxon>
        <taxon>Agaricineae</taxon>
        <taxon>Hymenogastraceae</taxon>
        <taxon>Gymnopilus</taxon>
    </lineage>
</organism>
<evidence type="ECO:0000313" key="2">
    <source>
        <dbReference type="Proteomes" id="UP000284706"/>
    </source>
</evidence>
<dbReference type="OrthoDB" id="3247418at2759"/>
<name>A0A409VXY5_9AGAR</name>
<dbReference type="PANTHER" id="PTHR46579:SF1">
    <property type="entry name" value="F5_8 TYPE C DOMAIN-CONTAINING PROTEIN"/>
    <property type="match status" value="1"/>
</dbReference>
<gene>
    <name evidence="1" type="ORF">CVT26_011593</name>
</gene>
<reference evidence="1 2" key="1">
    <citation type="journal article" date="2018" name="Evol. Lett.">
        <title>Horizontal gene cluster transfer increased hallucinogenic mushroom diversity.</title>
        <authorList>
            <person name="Reynolds H.T."/>
            <person name="Vijayakumar V."/>
            <person name="Gluck-Thaler E."/>
            <person name="Korotkin H.B."/>
            <person name="Matheny P.B."/>
            <person name="Slot J.C."/>
        </authorList>
    </citation>
    <scope>NUCLEOTIDE SEQUENCE [LARGE SCALE GENOMIC DNA]</scope>
    <source>
        <strain evidence="1 2">SRW20</strain>
    </source>
</reference>
<dbReference type="InParanoid" id="A0A409VXY5"/>
<keyword evidence="2" id="KW-1185">Reference proteome</keyword>
<accession>A0A409VXY5</accession>
<dbReference type="InterPro" id="IPR004242">
    <property type="entry name" value="Transposase_21"/>
</dbReference>
<comment type="caution">
    <text evidence="1">The sequence shown here is derived from an EMBL/GenBank/DDBJ whole genome shotgun (WGS) entry which is preliminary data.</text>
</comment>
<dbReference type="Proteomes" id="UP000284706">
    <property type="component" value="Unassembled WGS sequence"/>
</dbReference>
<protein>
    <submittedName>
        <fullName evidence="1">Uncharacterized protein</fullName>
    </submittedName>
</protein>
<dbReference type="PANTHER" id="PTHR46579">
    <property type="entry name" value="F5/8 TYPE C DOMAIN-CONTAINING PROTEIN-RELATED"/>
    <property type="match status" value="1"/>
</dbReference>
<dbReference type="EMBL" id="NHYE01005515">
    <property type="protein sequence ID" value="PPQ71115.1"/>
    <property type="molecule type" value="Genomic_DNA"/>
</dbReference>
<dbReference type="Pfam" id="PF02992">
    <property type="entry name" value="Transposase_21"/>
    <property type="match status" value="1"/>
</dbReference>